<evidence type="ECO:0000313" key="3">
    <source>
        <dbReference type="EMBL" id="ADK79847.1"/>
    </source>
</evidence>
<evidence type="ECO:0000256" key="2">
    <source>
        <dbReference type="SAM" id="SignalP"/>
    </source>
</evidence>
<name>E1RBW7_SEDSS</name>
<evidence type="ECO:0008006" key="5">
    <source>
        <dbReference type="Google" id="ProtNLM"/>
    </source>
</evidence>
<proteinExistence type="predicted"/>
<accession>E1RBW7</accession>
<feature type="region of interest" description="Disordered" evidence="1">
    <location>
        <begin position="38"/>
        <end position="57"/>
    </location>
</feature>
<dbReference type="HOGENOM" id="CLU_643891_0_0_12"/>
<reference evidence="4" key="1">
    <citation type="journal article" date="2010" name="Stand. Genomic Sci.">
        <title>Complete genome sequence of Spirochaeta smaragdinae type strain (SEBR 4228).</title>
        <authorList>
            <person name="Mavromatis K."/>
            <person name="Yasawong M."/>
            <person name="Chertkov O."/>
            <person name="Lapidus A."/>
            <person name="Lucas S."/>
            <person name="Nolan M."/>
            <person name="Del Rio T.G."/>
            <person name="Tice H."/>
            <person name="Cheng J.F."/>
            <person name="Pitluck S."/>
            <person name="Liolios K."/>
            <person name="Ivanova N."/>
            <person name="Tapia R."/>
            <person name="Han C."/>
            <person name="Bruce D."/>
            <person name="Goodwin L."/>
            <person name="Pati A."/>
            <person name="Chen A."/>
            <person name="Palaniappan K."/>
            <person name="Land M."/>
            <person name="Hauser L."/>
            <person name="Chang Y.J."/>
            <person name="Jeffries C.D."/>
            <person name="Detter J.C."/>
            <person name="Rohde M."/>
            <person name="Brambilla E."/>
            <person name="Spring S."/>
            <person name="Goker M."/>
            <person name="Sikorski J."/>
            <person name="Woyke T."/>
            <person name="Bristow J."/>
            <person name="Eisen J.A."/>
            <person name="Markowitz V."/>
            <person name="Hugenholtz P."/>
            <person name="Klenk H.P."/>
            <person name="Kyrpides N.C."/>
        </authorList>
    </citation>
    <scope>NUCLEOTIDE SEQUENCE [LARGE SCALE GENOMIC DNA]</scope>
    <source>
        <strain evidence="4">DSM 11293 / JCM 15392 / SEBR 4228</strain>
    </source>
</reference>
<dbReference type="RefSeq" id="WP_013253311.1">
    <property type="nucleotide sequence ID" value="NC_014364.1"/>
</dbReference>
<feature type="chain" id="PRO_5003150567" description="Phosphate-selective porin O and P" evidence="2">
    <location>
        <begin position="20"/>
        <end position="426"/>
    </location>
</feature>
<evidence type="ECO:0000256" key="1">
    <source>
        <dbReference type="SAM" id="MobiDB-lite"/>
    </source>
</evidence>
<dbReference type="EMBL" id="CP002116">
    <property type="protein sequence ID" value="ADK79847.1"/>
    <property type="molecule type" value="Genomic_DNA"/>
</dbReference>
<keyword evidence="2" id="KW-0732">Signal</keyword>
<protein>
    <recommendedName>
        <fullName evidence="5">Phosphate-selective porin O and P</fullName>
    </recommendedName>
</protein>
<feature type="compositionally biased region" description="Low complexity" evidence="1">
    <location>
        <begin position="47"/>
        <end position="56"/>
    </location>
</feature>
<dbReference type="Proteomes" id="UP000002318">
    <property type="component" value="Chromosome"/>
</dbReference>
<dbReference type="KEGG" id="ssm:Spirs_0712"/>
<gene>
    <name evidence="3" type="ordered locus">Spirs_0712</name>
</gene>
<dbReference type="STRING" id="573413.Spirs_0712"/>
<dbReference type="AlphaFoldDB" id="E1RBW7"/>
<keyword evidence="4" id="KW-1185">Reference proteome</keyword>
<evidence type="ECO:0000313" key="4">
    <source>
        <dbReference type="Proteomes" id="UP000002318"/>
    </source>
</evidence>
<sequence length="426" mass="48382">MRTLFLVVILLCFAFFPLAADDDHNGVNIDDLFELPAESEEQDTTEQEAQAPPEAAESNDVLSTLLDDDRFFFKGQYNFSFGYSPELAFDDFSDLVIYDAGATVSLDTRINSRFRVFQSYRIEHPDYLFDIPELFGDYTLGNLLFMRFGIQKISWGISSIFPFTNLPARLSDDFNDSRDDFSERSFSLKVDYPLGTGGVELLALTRNGFLDDPEHPQTSEVGFGGKINIANRLFDLTVGDFYHGEMHNRAFYSLKTTLFDRIELYQEGLWAHATDGEKTTALIAGKEKIDNVDDLSANIGLYIDFFDERLQLQGEYFFNGEESELELVDVTYPLYYGHNYALNLGFKASPSTSLFLQGRYNQYTDSMLLIPGARIKLYPELQCYVAAPLVFGPKTGGYYVDNPDANDRRAFLVLAVRLSGTVKRNW</sequence>
<feature type="signal peptide" evidence="2">
    <location>
        <begin position="1"/>
        <end position="19"/>
    </location>
</feature>
<dbReference type="OrthoDB" id="354691at2"/>
<organism evidence="3 4">
    <name type="scientific">Sediminispirochaeta smaragdinae (strain DSM 11293 / JCM 15392 / SEBR 4228)</name>
    <name type="common">Spirochaeta smaragdinae</name>
    <dbReference type="NCBI Taxonomy" id="573413"/>
    <lineage>
        <taxon>Bacteria</taxon>
        <taxon>Pseudomonadati</taxon>
        <taxon>Spirochaetota</taxon>
        <taxon>Spirochaetia</taxon>
        <taxon>Spirochaetales</taxon>
        <taxon>Spirochaetaceae</taxon>
        <taxon>Sediminispirochaeta</taxon>
    </lineage>
</organism>
<dbReference type="eggNOG" id="ENOG5033VX5">
    <property type="taxonomic scope" value="Bacteria"/>
</dbReference>